<evidence type="ECO:0000313" key="2">
    <source>
        <dbReference type="Proteomes" id="UP001060085"/>
    </source>
</evidence>
<evidence type="ECO:0000313" key="1">
    <source>
        <dbReference type="EMBL" id="KAI5680349.1"/>
    </source>
</evidence>
<accession>A0ACC0C629</accession>
<dbReference type="EMBL" id="CM044701">
    <property type="protein sequence ID" value="KAI5680349.1"/>
    <property type="molecule type" value="Genomic_DNA"/>
</dbReference>
<reference evidence="2" key="1">
    <citation type="journal article" date="2023" name="Nat. Plants">
        <title>Single-cell RNA sequencing provides a high-resolution roadmap for understanding the multicellular compartmentation of specialized metabolism.</title>
        <authorList>
            <person name="Sun S."/>
            <person name="Shen X."/>
            <person name="Li Y."/>
            <person name="Li Y."/>
            <person name="Wang S."/>
            <person name="Li R."/>
            <person name="Zhang H."/>
            <person name="Shen G."/>
            <person name="Guo B."/>
            <person name="Wei J."/>
            <person name="Xu J."/>
            <person name="St-Pierre B."/>
            <person name="Chen S."/>
            <person name="Sun C."/>
        </authorList>
    </citation>
    <scope>NUCLEOTIDE SEQUENCE [LARGE SCALE GENOMIC DNA]</scope>
</reference>
<proteinExistence type="predicted"/>
<gene>
    <name evidence="1" type="ORF">M9H77_01576</name>
</gene>
<protein>
    <submittedName>
        <fullName evidence="1">Uncharacterized protein</fullName>
    </submittedName>
</protein>
<keyword evidence="2" id="KW-1185">Reference proteome</keyword>
<comment type="caution">
    <text evidence="1">The sequence shown here is derived from an EMBL/GenBank/DDBJ whole genome shotgun (WGS) entry which is preliminary data.</text>
</comment>
<name>A0ACC0C629_CATRO</name>
<organism evidence="1 2">
    <name type="scientific">Catharanthus roseus</name>
    <name type="common">Madagascar periwinkle</name>
    <name type="synonym">Vinca rosea</name>
    <dbReference type="NCBI Taxonomy" id="4058"/>
    <lineage>
        <taxon>Eukaryota</taxon>
        <taxon>Viridiplantae</taxon>
        <taxon>Streptophyta</taxon>
        <taxon>Embryophyta</taxon>
        <taxon>Tracheophyta</taxon>
        <taxon>Spermatophyta</taxon>
        <taxon>Magnoliopsida</taxon>
        <taxon>eudicotyledons</taxon>
        <taxon>Gunneridae</taxon>
        <taxon>Pentapetalae</taxon>
        <taxon>asterids</taxon>
        <taxon>lamiids</taxon>
        <taxon>Gentianales</taxon>
        <taxon>Apocynaceae</taxon>
        <taxon>Rauvolfioideae</taxon>
        <taxon>Vinceae</taxon>
        <taxon>Catharanthinae</taxon>
        <taxon>Catharanthus</taxon>
    </lineage>
</organism>
<sequence length="115" mass="13171">MVPDAVDTRLDLHRVQLRGNNNTSWVTHHAIHLDAWNQWPLRVRDGPAVAVAALSYLSDDYIRWYRGITRVYIGNLVNCDTHSHGYQPAGVDRRMMTSMLQEVDDMASMAIREPP</sequence>
<dbReference type="Proteomes" id="UP001060085">
    <property type="component" value="Linkage Group LG01"/>
</dbReference>